<sequence>MTAERELDAVDAPTTGRSGGSLWRRIDRADLVRTLFVAVCAVVVALGLTWPWPAVPVVAVVGLVVGCWPIAAEAFEDARHRRMSMELSVHAHRDRRRGCDR</sequence>
<feature type="transmembrane region" description="Helical" evidence="2">
    <location>
        <begin position="31"/>
        <end position="48"/>
    </location>
</feature>
<dbReference type="Proteomes" id="UP001501791">
    <property type="component" value="Unassembled WGS sequence"/>
</dbReference>
<evidence type="ECO:0000256" key="2">
    <source>
        <dbReference type="SAM" id="Phobius"/>
    </source>
</evidence>
<proteinExistence type="predicted"/>
<accession>A0ABP4LVH6</accession>
<dbReference type="EMBL" id="BAAALY010000002">
    <property type="protein sequence ID" value="GAA1530665.1"/>
    <property type="molecule type" value="Genomic_DNA"/>
</dbReference>
<keyword evidence="2" id="KW-1133">Transmembrane helix</keyword>
<dbReference type="RefSeq" id="WP_301525396.1">
    <property type="nucleotide sequence ID" value="NZ_BAAALY010000002.1"/>
</dbReference>
<keyword evidence="4" id="KW-1185">Reference proteome</keyword>
<comment type="caution">
    <text evidence="3">The sequence shown here is derived from an EMBL/GenBank/DDBJ whole genome shotgun (WGS) entry which is preliminary data.</text>
</comment>
<protein>
    <submittedName>
        <fullName evidence="3">Uncharacterized protein</fullName>
    </submittedName>
</protein>
<organism evidence="3 4">
    <name type="scientific">Brevibacterium picturae</name>
    <dbReference type="NCBI Taxonomy" id="260553"/>
    <lineage>
        <taxon>Bacteria</taxon>
        <taxon>Bacillati</taxon>
        <taxon>Actinomycetota</taxon>
        <taxon>Actinomycetes</taxon>
        <taxon>Micrococcales</taxon>
        <taxon>Brevibacteriaceae</taxon>
        <taxon>Brevibacterium</taxon>
    </lineage>
</organism>
<evidence type="ECO:0000313" key="4">
    <source>
        <dbReference type="Proteomes" id="UP001501791"/>
    </source>
</evidence>
<feature type="transmembrane region" description="Helical" evidence="2">
    <location>
        <begin position="54"/>
        <end position="75"/>
    </location>
</feature>
<reference evidence="4" key="1">
    <citation type="journal article" date="2019" name="Int. J. Syst. Evol. Microbiol.">
        <title>The Global Catalogue of Microorganisms (GCM) 10K type strain sequencing project: providing services to taxonomists for standard genome sequencing and annotation.</title>
        <authorList>
            <consortium name="The Broad Institute Genomics Platform"/>
            <consortium name="The Broad Institute Genome Sequencing Center for Infectious Disease"/>
            <person name="Wu L."/>
            <person name="Ma J."/>
        </authorList>
    </citation>
    <scope>NUCLEOTIDE SEQUENCE [LARGE SCALE GENOMIC DNA]</scope>
    <source>
        <strain evidence="4">JCM 13319</strain>
    </source>
</reference>
<feature type="region of interest" description="Disordered" evidence="1">
    <location>
        <begin position="1"/>
        <end position="21"/>
    </location>
</feature>
<keyword evidence="2" id="KW-0812">Transmembrane</keyword>
<name>A0ABP4LVH6_9MICO</name>
<gene>
    <name evidence="3" type="ORF">GCM10009691_03190</name>
</gene>
<keyword evidence="2" id="KW-0472">Membrane</keyword>
<evidence type="ECO:0000256" key="1">
    <source>
        <dbReference type="SAM" id="MobiDB-lite"/>
    </source>
</evidence>
<evidence type="ECO:0000313" key="3">
    <source>
        <dbReference type="EMBL" id="GAA1530665.1"/>
    </source>
</evidence>